<evidence type="ECO:0000313" key="2">
    <source>
        <dbReference type="EMBL" id="KAK0609694.1"/>
    </source>
</evidence>
<dbReference type="PROSITE" id="PS50011">
    <property type="entry name" value="PROTEIN_KINASE_DOM"/>
    <property type="match status" value="1"/>
</dbReference>
<reference evidence="2" key="1">
    <citation type="submission" date="2023-06" db="EMBL/GenBank/DDBJ databases">
        <title>Genome-scale phylogeny and comparative genomics of the fungal order Sordariales.</title>
        <authorList>
            <consortium name="Lawrence Berkeley National Laboratory"/>
            <person name="Hensen N."/>
            <person name="Bonometti L."/>
            <person name="Westerberg I."/>
            <person name="Brannstrom I.O."/>
            <person name="Guillou S."/>
            <person name="Cros-Aarteil S."/>
            <person name="Calhoun S."/>
            <person name="Haridas S."/>
            <person name="Kuo A."/>
            <person name="Mondo S."/>
            <person name="Pangilinan J."/>
            <person name="Riley R."/>
            <person name="LaButti K."/>
            <person name="Andreopoulos B."/>
            <person name="Lipzen A."/>
            <person name="Chen C."/>
            <person name="Yanf M."/>
            <person name="Daum C."/>
            <person name="Ng V."/>
            <person name="Clum A."/>
            <person name="Steindorff A."/>
            <person name="Ohm R."/>
            <person name="Martin F."/>
            <person name="Silar P."/>
            <person name="Natvig D."/>
            <person name="Lalanne C."/>
            <person name="Gautier V."/>
            <person name="Ament-velasquez S.L."/>
            <person name="Kruys A."/>
            <person name="Hutchinson M.I."/>
            <person name="Powell A.J."/>
            <person name="Barry K."/>
            <person name="Miller A.N."/>
            <person name="Grigoriev I.V."/>
            <person name="Debuchy R."/>
            <person name="Gladieux P."/>
            <person name="Thoren M.H."/>
            <person name="Johannesson H."/>
        </authorList>
    </citation>
    <scope>NUCLEOTIDE SEQUENCE</scope>
    <source>
        <strain evidence="2">SMH3391-2</strain>
    </source>
</reference>
<dbReference type="PANTHER" id="PTHR24359">
    <property type="entry name" value="SERINE/THREONINE-PROTEIN KINASE SBK1"/>
    <property type="match status" value="1"/>
</dbReference>
<sequence>MKKSNGPGPSYWLFHKAANNVDLLGCFDGWKDSLKRFADKQNLHLIKLLATFYYQGHYYLVFPWADGNIFDYWTSFPDPNKPERDWRFVKWMSQQWPAVAEGLRAIHNAPNHSSILPESSTHDPRDLQVHGRHGDLEPSNILWFKSTDSQLEDYNIQGTEDTQDFGLFVISGFGLMEFHSTQTVDQVSTTGLPRSPTYRPPECDVSETISQSFDIWTLGCVLLEFAVFYTDGGDEVDEFSKRRTAEERPAPIPEDKFFKTIEKATYQRRS</sequence>
<dbReference type="InterPro" id="IPR011009">
    <property type="entry name" value="Kinase-like_dom_sf"/>
</dbReference>
<organism evidence="2 3">
    <name type="scientific">Bombardia bombarda</name>
    <dbReference type="NCBI Taxonomy" id="252184"/>
    <lineage>
        <taxon>Eukaryota</taxon>
        <taxon>Fungi</taxon>
        <taxon>Dikarya</taxon>
        <taxon>Ascomycota</taxon>
        <taxon>Pezizomycotina</taxon>
        <taxon>Sordariomycetes</taxon>
        <taxon>Sordariomycetidae</taxon>
        <taxon>Sordariales</taxon>
        <taxon>Lasiosphaeriaceae</taxon>
        <taxon>Bombardia</taxon>
    </lineage>
</organism>
<gene>
    <name evidence="2" type="ORF">B0T17DRAFT_129768</name>
</gene>
<keyword evidence="2" id="KW-0808">Transferase</keyword>
<dbReference type="GO" id="GO:0005524">
    <property type="term" value="F:ATP binding"/>
    <property type="evidence" value="ECO:0007669"/>
    <property type="project" value="InterPro"/>
</dbReference>
<dbReference type="Gene3D" id="1.10.510.10">
    <property type="entry name" value="Transferase(Phosphotransferase) domain 1"/>
    <property type="match status" value="1"/>
</dbReference>
<proteinExistence type="predicted"/>
<dbReference type="PANTHER" id="PTHR24359:SF37">
    <property type="entry name" value="PROTEIN KINASE DOMAIN-CONTAINING PROTEIN"/>
    <property type="match status" value="1"/>
</dbReference>
<name>A0AA39TJP7_9PEZI</name>
<accession>A0AA39TJP7</accession>
<dbReference type="GO" id="GO:0004674">
    <property type="term" value="F:protein serine/threonine kinase activity"/>
    <property type="evidence" value="ECO:0007669"/>
    <property type="project" value="TreeGrafter"/>
</dbReference>
<dbReference type="InterPro" id="IPR000719">
    <property type="entry name" value="Prot_kinase_dom"/>
</dbReference>
<keyword evidence="2" id="KW-0418">Kinase</keyword>
<comment type="caution">
    <text evidence="2">The sequence shown here is derived from an EMBL/GenBank/DDBJ whole genome shotgun (WGS) entry which is preliminary data.</text>
</comment>
<dbReference type="Proteomes" id="UP001174934">
    <property type="component" value="Unassembled WGS sequence"/>
</dbReference>
<keyword evidence="3" id="KW-1185">Reference proteome</keyword>
<dbReference type="EMBL" id="JAULSR010000012">
    <property type="protein sequence ID" value="KAK0609694.1"/>
    <property type="molecule type" value="Genomic_DNA"/>
</dbReference>
<protein>
    <submittedName>
        <fullName evidence="2">Kinase-like domain-containing protein</fullName>
    </submittedName>
</protein>
<dbReference type="SUPFAM" id="SSF56112">
    <property type="entry name" value="Protein kinase-like (PK-like)"/>
    <property type="match status" value="1"/>
</dbReference>
<dbReference type="AlphaFoldDB" id="A0AA39TJP7"/>
<evidence type="ECO:0000259" key="1">
    <source>
        <dbReference type="PROSITE" id="PS50011"/>
    </source>
</evidence>
<evidence type="ECO:0000313" key="3">
    <source>
        <dbReference type="Proteomes" id="UP001174934"/>
    </source>
</evidence>
<feature type="domain" description="Protein kinase" evidence="1">
    <location>
        <begin position="1"/>
        <end position="270"/>
    </location>
</feature>